<organism evidence="1 2">
    <name type="scientific">Stylosanthes scabra</name>
    <dbReference type="NCBI Taxonomy" id="79078"/>
    <lineage>
        <taxon>Eukaryota</taxon>
        <taxon>Viridiplantae</taxon>
        <taxon>Streptophyta</taxon>
        <taxon>Embryophyta</taxon>
        <taxon>Tracheophyta</taxon>
        <taxon>Spermatophyta</taxon>
        <taxon>Magnoliopsida</taxon>
        <taxon>eudicotyledons</taxon>
        <taxon>Gunneridae</taxon>
        <taxon>Pentapetalae</taxon>
        <taxon>rosids</taxon>
        <taxon>fabids</taxon>
        <taxon>Fabales</taxon>
        <taxon>Fabaceae</taxon>
        <taxon>Papilionoideae</taxon>
        <taxon>50 kb inversion clade</taxon>
        <taxon>dalbergioids sensu lato</taxon>
        <taxon>Dalbergieae</taxon>
        <taxon>Pterocarpus clade</taxon>
        <taxon>Stylosanthes</taxon>
    </lineage>
</organism>
<evidence type="ECO:0000313" key="2">
    <source>
        <dbReference type="Proteomes" id="UP001341840"/>
    </source>
</evidence>
<proteinExistence type="predicted"/>
<name>A0ABU6X1B1_9FABA</name>
<dbReference type="Proteomes" id="UP001341840">
    <property type="component" value="Unassembled WGS sequence"/>
</dbReference>
<reference evidence="1 2" key="1">
    <citation type="journal article" date="2023" name="Plants (Basel)">
        <title>Bridging the Gap: Combining Genomics and Transcriptomics Approaches to Understand Stylosanthes scabra, an Orphan Legume from the Brazilian Caatinga.</title>
        <authorList>
            <person name="Ferreira-Neto J.R.C."/>
            <person name="da Silva M.D."/>
            <person name="Binneck E."/>
            <person name="de Melo N.F."/>
            <person name="da Silva R.H."/>
            <person name="de Melo A.L.T.M."/>
            <person name="Pandolfi V."/>
            <person name="Bustamante F.O."/>
            <person name="Brasileiro-Vidal A.C."/>
            <person name="Benko-Iseppon A.M."/>
        </authorList>
    </citation>
    <scope>NUCLEOTIDE SEQUENCE [LARGE SCALE GENOMIC DNA]</scope>
    <source>
        <tissue evidence="1">Leaves</tissue>
    </source>
</reference>
<dbReference type="EMBL" id="JASCZI010211459">
    <property type="protein sequence ID" value="MED6191925.1"/>
    <property type="molecule type" value="Genomic_DNA"/>
</dbReference>
<sequence>MEERSIEEIAAEDRREMYRLNEVSHVAHNVHNERDRCIISVCRQIAMGLDPLAEPFQQLFEVVQSADPVLTADFIQWWIFAARRCLVPADRFHHLPPDEIPVEAA</sequence>
<keyword evidence="2" id="KW-1185">Reference proteome</keyword>
<protein>
    <submittedName>
        <fullName evidence="1">Uncharacterized protein</fullName>
    </submittedName>
</protein>
<gene>
    <name evidence="1" type="ORF">PIB30_005405</name>
</gene>
<evidence type="ECO:0000313" key="1">
    <source>
        <dbReference type="EMBL" id="MED6191925.1"/>
    </source>
</evidence>
<accession>A0ABU6X1B1</accession>
<comment type="caution">
    <text evidence="1">The sequence shown here is derived from an EMBL/GenBank/DDBJ whole genome shotgun (WGS) entry which is preliminary data.</text>
</comment>